<dbReference type="PANTHER" id="PTHR19308">
    <property type="entry name" value="PHOSPHATIDYLCHOLINE TRANSFER PROTEIN"/>
    <property type="match status" value="1"/>
</dbReference>
<dbReference type="SMART" id="SM00234">
    <property type="entry name" value="START"/>
    <property type="match status" value="1"/>
</dbReference>
<comment type="subcellular location">
    <subcellularLocation>
        <location evidence="1">Cell projection</location>
        <location evidence="1">Cilium</location>
        <location evidence="1">Flagellum</location>
    </subcellularLocation>
    <subcellularLocation>
        <location evidence="3">Cytoplasm</location>
    </subcellularLocation>
    <subcellularLocation>
        <location evidence="2">Membrane</location>
    </subcellularLocation>
</comment>
<evidence type="ECO:0000256" key="7">
    <source>
        <dbReference type="ARBA" id="ARBA00022846"/>
    </source>
</evidence>
<dbReference type="SUPFAM" id="SSF55961">
    <property type="entry name" value="Bet v1-like"/>
    <property type="match status" value="1"/>
</dbReference>
<evidence type="ECO:0000256" key="1">
    <source>
        <dbReference type="ARBA" id="ARBA00004230"/>
    </source>
</evidence>
<evidence type="ECO:0000256" key="5">
    <source>
        <dbReference type="ARBA" id="ARBA00022490"/>
    </source>
</evidence>
<feature type="domain" description="START" evidence="18">
    <location>
        <begin position="23"/>
        <end position="207"/>
    </location>
</feature>
<dbReference type="GO" id="GO:0031514">
    <property type="term" value="C:motile cilium"/>
    <property type="evidence" value="ECO:0007669"/>
    <property type="project" value="UniProtKB-SubCell"/>
</dbReference>
<dbReference type="GO" id="GO:0006869">
    <property type="term" value="P:lipid transport"/>
    <property type="evidence" value="ECO:0007669"/>
    <property type="project" value="UniProtKB-KW"/>
</dbReference>
<keyword evidence="13" id="KW-0966">Cell projection</keyword>
<evidence type="ECO:0000256" key="10">
    <source>
        <dbReference type="ARBA" id="ARBA00023069"/>
    </source>
</evidence>
<dbReference type="InterPro" id="IPR002913">
    <property type="entry name" value="START_lipid-bd_dom"/>
</dbReference>
<protein>
    <recommendedName>
        <fullName evidence="14">START domain-containing protein 10</fullName>
    </recommendedName>
    <alternativeName>
        <fullName evidence="15">PCTP-like protein</fullName>
    </alternativeName>
    <alternativeName>
        <fullName evidence="16">StAR-related lipid transfer protein 10</fullName>
    </alternativeName>
</protein>
<dbReference type="GO" id="GO:0016020">
    <property type="term" value="C:membrane"/>
    <property type="evidence" value="ECO:0007669"/>
    <property type="project" value="UniProtKB-SubCell"/>
</dbReference>
<dbReference type="InterPro" id="IPR023393">
    <property type="entry name" value="START-like_dom_sf"/>
</dbReference>
<evidence type="ECO:0000256" key="3">
    <source>
        <dbReference type="ARBA" id="ARBA00004496"/>
    </source>
</evidence>
<dbReference type="Proteomes" id="UP000270094">
    <property type="component" value="Unassembled WGS sequence"/>
</dbReference>
<gene>
    <name evidence="19" type="ORF">SVUK_LOCUS2481</name>
</gene>
<dbReference type="PANTHER" id="PTHR19308:SF14">
    <property type="entry name" value="START DOMAIN-CONTAINING PROTEIN"/>
    <property type="match status" value="1"/>
</dbReference>
<dbReference type="GO" id="GO:0005829">
    <property type="term" value="C:cytosol"/>
    <property type="evidence" value="ECO:0007669"/>
    <property type="project" value="UniProtKB-ARBA"/>
</dbReference>
<evidence type="ECO:0000256" key="16">
    <source>
        <dbReference type="ARBA" id="ARBA00080073"/>
    </source>
</evidence>
<evidence type="ECO:0000256" key="17">
    <source>
        <dbReference type="SAM" id="MobiDB-lite"/>
    </source>
</evidence>
<reference evidence="19 20" key="1">
    <citation type="submission" date="2018-11" db="EMBL/GenBank/DDBJ databases">
        <authorList>
            <consortium name="Pathogen Informatics"/>
        </authorList>
    </citation>
    <scope>NUCLEOTIDE SEQUENCE [LARGE SCALE GENOMIC DNA]</scope>
</reference>
<dbReference type="AlphaFoldDB" id="A0A3P7IHU5"/>
<dbReference type="InterPro" id="IPR051213">
    <property type="entry name" value="START_lipid_transfer"/>
</dbReference>
<dbReference type="GO" id="GO:0008289">
    <property type="term" value="F:lipid binding"/>
    <property type="evidence" value="ECO:0007669"/>
    <property type="project" value="UniProtKB-KW"/>
</dbReference>
<dbReference type="Pfam" id="PF01852">
    <property type="entry name" value="START"/>
    <property type="match status" value="1"/>
</dbReference>
<keyword evidence="5" id="KW-0963">Cytoplasm</keyword>
<keyword evidence="8" id="KW-0007">Acetylation</keyword>
<proteinExistence type="predicted"/>
<keyword evidence="6" id="KW-0597">Phosphoprotein</keyword>
<feature type="region of interest" description="Disordered" evidence="17">
    <location>
        <begin position="243"/>
        <end position="262"/>
    </location>
</feature>
<keyword evidence="4" id="KW-0813">Transport</keyword>
<name>A0A3P7IHU5_STRVU</name>
<keyword evidence="11" id="KW-0446">Lipid-binding</keyword>
<evidence type="ECO:0000256" key="6">
    <source>
        <dbReference type="ARBA" id="ARBA00022553"/>
    </source>
</evidence>
<evidence type="ECO:0000256" key="14">
    <source>
        <dbReference type="ARBA" id="ARBA00070345"/>
    </source>
</evidence>
<evidence type="ECO:0000256" key="13">
    <source>
        <dbReference type="ARBA" id="ARBA00023273"/>
    </source>
</evidence>
<evidence type="ECO:0000313" key="19">
    <source>
        <dbReference type="EMBL" id="VDM67483.1"/>
    </source>
</evidence>
<organism evidence="19 20">
    <name type="scientific">Strongylus vulgaris</name>
    <name type="common">Blood worm</name>
    <dbReference type="NCBI Taxonomy" id="40348"/>
    <lineage>
        <taxon>Eukaryota</taxon>
        <taxon>Metazoa</taxon>
        <taxon>Ecdysozoa</taxon>
        <taxon>Nematoda</taxon>
        <taxon>Chromadorea</taxon>
        <taxon>Rhabditida</taxon>
        <taxon>Rhabditina</taxon>
        <taxon>Rhabditomorpha</taxon>
        <taxon>Strongyloidea</taxon>
        <taxon>Strongylidae</taxon>
        <taxon>Strongylus</taxon>
    </lineage>
</organism>
<dbReference type="EMBL" id="UYYB01005644">
    <property type="protein sequence ID" value="VDM67483.1"/>
    <property type="molecule type" value="Genomic_DNA"/>
</dbReference>
<sequence length="262" mass="30429">MRVNVARVFEDADYVKVRNMCDNNQGWREVYYKKMVTIYTQSVPGSSFQMIKAVAKFPDVSPSVAYDVLHDSAYRARWDRHMAAQRYIGMINPNNDIGYYALTGIPPVRARDFVMQRSWLDTGNEKLICSHSVCHQDYPPMKGYIRGTALLCAYLVRPYDREGCQITYLSHSDPKGKLPTWLVNRLTRVVAPKVVKRLHKACLAYPEWKKRNQPSLKPWIYAEQQVDFPRVDLAKCQPQDYEQEIIDESNAPPLKDDDEEDE</sequence>
<evidence type="ECO:0000256" key="12">
    <source>
        <dbReference type="ARBA" id="ARBA00023136"/>
    </source>
</evidence>
<dbReference type="PROSITE" id="PS50848">
    <property type="entry name" value="START"/>
    <property type="match status" value="1"/>
</dbReference>
<evidence type="ECO:0000256" key="8">
    <source>
        <dbReference type="ARBA" id="ARBA00022990"/>
    </source>
</evidence>
<keyword evidence="20" id="KW-1185">Reference proteome</keyword>
<evidence type="ECO:0000256" key="15">
    <source>
        <dbReference type="ARBA" id="ARBA00076937"/>
    </source>
</evidence>
<evidence type="ECO:0000256" key="11">
    <source>
        <dbReference type="ARBA" id="ARBA00023121"/>
    </source>
</evidence>
<keyword evidence="7" id="KW-0282">Flagellum</keyword>
<accession>A0A3P7IHU5</accession>
<evidence type="ECO:0000313" key="20">
    <source>
        <dbReference type="Proteomes" id="UP000270094"/>
    </source>
</evidence>
<keyword evidence="9" id="KW-0445">Lipid transport</keyword>
<keyword evidence="10" id="KW-0969">Cilium</keyword>
<evidence type="ECO:0000256" key="2">
    <source>
        <dbReference type="ARBA" id="ARBA00004370"/>
    </source>
</evidence>
<dbReference type="OrthoDB" id="5403181at2759"/>
<evidence type="ECO:0000256" key="9">
    <source>
        <dbReference type="ARBA" id="ARBA00023055"/>
    </source>
</evidence>
<evidence type="ECO:0000259" key="18">
    <source>
        <dbReference type="PROSITE" id="PS50848"/>
    </source>
</evidence>
<dbReference type="CDD" id="cd08871">
    <property type="entry name" value="START_STARD10-like"/>
    <property type="match status" value="1"/>
</dbReference>
<dbReference type="InterPro" id="IPR041951">
    <property type="entry name" value="STARD10_START"/>
</dbReference>
<dbReference type="FunFam" id="3.30.530.20:FF:000008">
    <property type="entry name" value="START domain containing 10"/>
    <property type="match status" value="1"/>
</dbReference>
<keyword evidence="12" id="KW-0472">Membrane</keyword>
<evidence type="ECO:0000256" key="4">
    <source>
        <dbReference type="ARBA" id="ARBA00022448"/>
    </source>
</evidence>
<dbReference type="Gene3D" id="3.30.530.20">
    <property type="match status" value="1"/>
</dbReference>